<feature type="transmembrane region" description="Helical" evidence="2">
    <location>
        <begin position="15"/>
        <end position="34"/>
    </location>
</feature>
<dbReference type="GeneID" id="136800811"/>
<dbReference type="GO" id="GO:0006491">
    <property type="term" value="P:N-glycan processing"/>
    <property type="evidence" value="ECO:0007669"/>
    <property type="project" value="TreeGrafter"/>
</dbReference>
<evidence type="ECO:0000259" key="3">
    <source>
        <dbReference type="Pfam" id="PF12999"/>
    </source>
</evidence>
<dbReference type="Pfam" id="PF12999">
    <property type="entry name" value="PRKCSH-like"/>
    <property type="match status" value="1"/>
</dbReference>
<dbReference type="InterPro" id="IPR039794">
    <property type="entry name" value="Gtb1-like"/>
</dbReference>
<keyword evidence="2" id="KW-0812">Transmembrane</keyword>
<dbReference type="EnsemblMetazoa" id="CLYHEMT001665.3">
    <property type="protein sequence ID" value="CLYHEMP001665.3"/>
    <property type="gene ID" value="CLYHEMG001665"/>
</dbReference>
<dbReference type="SUPFAM" id="SSF57424">
    <property type="entry name" value="LDL receptor-like module"/>
    <property type="match status" value="1"/>
</dbReference>
<evidence type="ECO:0000256" key="2">
    <source>
        <dbReference type="SAM" id="Phobius"/>
    </source>
</evidence>
<dbReference type="OrthoDB" id="2363873at2759"/>
<dbReference type="AlphaFoldDB" id="A0A7M5URY3"/>
<evidence type="ECO:0000313" key="5">
    <source>
        <dbReference type="Proteomes" id="UP000594262"/>
    </source>
</evidence>
<keyword evidence="2" id="KW-1133">Transmembrane helix</keyword>
<sequence length="220" mass="24900">MSFFSNAFQKFFRNWKIWCACAVVFFLLNVIYLLSQVNRSSKASSSAINDHAADSMLKSLDKERGVDDSISHTTKNDMRTKIMRRKNDAIRSAESVKNRISSMKRGAHPSHIIHKLVQNGIGSEATFTCLNGLKKLTLRDFNDDFCDCVDGSDEPGTNACNNGRFYCSVEEKFIHSTYVNDGICDCCNGEDEWMKMQPLYILPRKFPSKKFFPCPNTCGG</sequence>
<dbReference type="PANTHER" id="PTHR12630:SF1">
    <property type="entry name" value="GLUCOSIDASE 2 SUBUNIT BETA"/>
    <property type="match status" value="1"/>
</dbReference>
<keyword evidence="2" id="KW-0472">Membrane</keyword>
<dbReference type="RefSeq" id="XP_066913567.1">
    <property type="nucleotide sequence ID" value="XM_067057466.1"/>
</dbReference>
<dbReference type="InterPro" id="IPR036055">
    <property type="entry name" value="LDL_receptor-like_sf"/>
</dbReference>
<proteinExistence type="predicted"/>
<dbReference type="Proteomes" id="UP000594262">
    <property type="component" value="Unplaced"/>
</dbReference>
<reference evidence="4" key="1">
    <citation type="submission" date="2021-01" db="UniProtKB">
        <authorList>
            <consortium name="EnsemblMetazoa"/>
        </authorList>
    </citation>
    <scope>IDENTIFICATION</scope>
</reference>
<dbReference type="PANTHER" id="PTHR12630">
    <property type="entry name" value="N-LINKED OLIGOSACCHARIDE PROCESSING"/>
    <property type="match status" value="1"/>
</dbReference>
<dbReference type="GO" id="GO:0017177">
    <property type="term" value="C:glucosidase II complex"/>
    <property type="evidence" value="ECO:0007669"/>
    <property type="project" value="TreeGrafter"/>
</dbReference>
<accession>A0A7M5URY3</accession>
<name>A0A7M5URY3_9CNID</name>
<evidence type="ECO:0000313" key="4">
    <source>
        <dbReference type="EnsemblMetazoa" id="CLYHEMP001665.3"/>
    </source>
</evidence>
<dbReference type="InterPro" id="IPR028146">
    <property type="entry name" value="PRKCSH_N"/>
</dbReference>
<keyword evidence="5" id="KW-1185">Reference proteome</keyword>
<evidence type="ECO:0000256" key="1">
    <source>
        <dbReference type="ARBA" id="ARBA00023157"/>
    </source>
</evidence>
<organism evidence="4 5">
    <name type="scientific">Clytia hemisphaerica</name>
    <dbReference type="NCBI Taxonomy" id="252671"/>
    <lineage>
        <taxon>Eukaryota</taxon>
        <taxon>Metazoa</taxon>
        <taxon>Cnidaria</taxon>
        <taxon>Hydrozoa</taxon>
        <taxon>Hydroidolina</taxon>
        <taxon>Leptothecata</taxon>
        <taxon>Obeliida</taxon>
        <taxon>Clytiidae</taxon>
        <taxon>Clytia</taxon>
    </lineage>
</organism>
<protein>
    <recommendedName>
        <fullName evidence="3">Glucosidase II beta subunit N-terminal domain-containing protein</fullName>
    </recommendedName>
</protein>
<keyword evidence="1" id="KW-1015">Disulfide bond</keyword>
<feature type="domain" description="Glucosidase II beta subunit N-terminal" evidence="3">
    <location>
        <begin position="124"/>
        <end position="193"/>
    </location>
</feature>